<keyword evidence="2" id="KW-1185">Reference proteome</keyword>
<reference evidence="2" key="1">
    <citation type="submission" date="2016-06" db="EMBL/GenBank/DDBJ databases">
        <authorList>
            <person name="Radolfova-Krizova L."/>
            <person name="Nemec A."/>
        </authorList>
    </citation>
    <scope>NUCLEOTIDE SEQUENCE [LARGE SCALE GENOMIC DNA]</scope>
    <source>
        <strain evidence="2">ANC 4275</strain>
    </source>
</reference>
<sequence length="61" mass="7095">MVLSLSINSLQRKFNKLILKLNSKLPSHLARQSKQHLDFRSSGIFLFKKPISLKAFSNDFY</sequence>
<proteinExistence type="predicted"/>
<evidence type="ECO:0000313" key="1">
    <source>
        <dbReference type="EMBL" id="OBX29135.1"/>
    </source>
</evidence>
<dbReference type="EMBL" id="LZDS01000012">
    <property type="protein sequence ID" value="OBX29135.1"/>
    <property type="molecule type" value="Genomic_DNA"/>
</dbReference>
<dbReference type="AlphaFoldDB" id="A0A1A7RA47"/>
<organism evidence="1 2">
    <name type="scientific">Acinetobacter gandensis</name>
    <dbReference type="NCBI Taxonomy" id="1443941"/>
    <lineage>
        <taxon>Bacteria</taxon>
        <taxon>Pseudomonadati</taxon>
        <taxon>Pseudomonadota</taxon>
        <taxon>Gammaproteobacteria</taxon>
        <taxon>Moraxellales</taxon>
        <taxon>Moraxellaceae</taxon>
        <taxon>Acinetobacter</taxon>
    </lineage>
</organism>
<evidence type="ECO:0000313" key="2">
    <source>
        <dbReference type="Proteomes" id="UP000185753"/>
    </source>
</evidence>
<dbReference type="Proteomes" id="UP000185753">
    <property type="component" value="Unassembled WGS sequence"/>
</dbReference>
<protein>
    <submittedName>
        <fullName evidence="1">Uncharacterized protein</fullName>
    </submittedName>
</protein>
<dbReference type="STRING" id="1443941.A9J31_02260"/>
<comment type="caution">
    <text evidence="1">The sequence shown here is derived from an EMBL/GenBank/DDBJ whole genome shotgun (WGS) entry which is preliminary data.</text>
</comment>
<gene>
    <name evidence="1" type="ORF">A9J31_02260</name>
</gene>
<accession>A0A1A7RA47</accession>
<name>A0A1A7RA47_9GAMM</name>